<keyword evidence="6 10" id="KW-0479">Metal-binding</keyword>
<dbReference type="InterPro" id="IPR004559">
    <property type="entry name" value="HemW-like"/>
</dbReference>
<dbReference type="NCBIfam" id="TIGR00539">
    <property type="entry name" value="hemN_rel"/>
    <property type="match status" value="1"/>
</dbReference>
<comment type="similarity">
    <text evidence="2">Belongs to the anaerobic coproporphyrinogen-III oxidase family. HemW subfamily.</text>
</comment>
<dbReference type="SFLD" id="SFLDS00029">
    <property type="entry name" value="Radical_SAM"/>
    <property type="match status" value="2"/>
</dbReference>
<dbReference type="PANTHER" id="PTHR13932">
    <property type="entry name" value="COPROPORPHYRINIGEN III OXIDASE"/>
    <property type="match status" value="1"/>
</dbReference>
<dbReference type="SMART" id="SM00729">
    <property type="entry name" value="Elp3"/>
    <property type="match status" value="1"/>
</dbReference>
<dbReference type="InterPro" id="IPR058240">
    <property type="entry name" value="rSAM_sf"/>
</dbReference>
<dbReference type="Gene3D" id="3.20.20.70">
    <property type="entry name" value="Aldolase class I"/>
    <property type="match status" value="1"/>
</dbReference>
<sequence>MNLSFLGPDRVAAPPDTAGHAPAEDWRAGGFGIYVHWPFCAAKCPYCDFNSHVRAGIDQDRWRDALVRELRAAARDTRGRAVGSIFFGGGTPSLMPAETVGAVIDTIAAEWHLAPEAEITLEANPTSVEAERFRGYRAAGVNRLSMGIQALNDRDLKALGRLHSLSEALAAFDIARATFERVSFDLIYARQGQDLDDWRRELGLALGLAADHLSLYQLTIEDGTRFGELARRGRLRGLPDETLAADLYFATQELCEAAGLPAYETSNHAAAGAEGRHNLVYWRSGDYVGIGPGAHGRLTLDGTRWATETPLAPEAWLTAVESGAGGISMREPVSSTDRAVELLLMGLRLEEGIDPRRFRALGGQPLDAKALEELRAEGLLSVAPDRIKVTAAGRPVLNAILENLFLTIG</sequence>
<dbReference type="GO" id="GO:0004109">
    <property type="term" value="F:coproporphyrinogen oxidase activity"/>
    <property type="evidence" value="ECO:0007669"/>
    <property type="project" value="InterPro"/>
</dbReference>
<dbReference type="GO" id="GO:0051539">
    <property type="term" value="F:4 iron, 4 sulfur cluster binding"/>
    <property type="evidence" value="ECO:0007669"/>
    <property type="project" value="UniProtKB-UniRule"/>
</dbReference>
<dbReference type="Pfam" id="PF04055">
    <property type="entry name" value="Radical_SAM"/>
    <property type="match status" value="1"/>
</dbReference>
<keyword evidence="5 10" id="KW-0949">S-adenosyl-L-methionine</keyword>
<evidence type="ECO:0000256" key="10">
    <source>
        <dbReference type="RuleBase" id="RU364116"/>
    </source>
</evidence>
<dbReference type="InterPro" id="IPR010723">
    <property type="entry name" value="HemN_C"/>
</dbReference>
<keyword evidence="10" id="KW-0004">4Fe-4S</keyword>
<dbReference type="SFLD" id="SFLDG01065">
    <property type="entry name" value="anaerobic_coproporphyrinogen-I"/>
    <property type="match status" value="2"/>
</dbReference>
<reference evidence="12 13" key="1">
    <citation type="submission" date="2019-06" db="EMBL/GenBank/DDBJ databases">
        <title>A novel bacterium of genus Amaricoccus, isolated from marine sediment.</title>
        <authorList>
            <person name="Huang H."/>
            <person name="Mo K."/>
            <person name="Hu Y."/>
        </authorList>
    </citation>
    <scope>NUCLEOTIDE SEQUENCE [LARGE SCALE GENOMIC DNA]</scope>
    <source>
        <strain evidence="12 13">HB172011</strain>
    </source>
</reference>
<dbReference type="InterPro" id="IPR013785">
    <property type="entry name" value="Aldolase_TIM"/>
</dbReference>
<comment type="function">
    <text evidence="10">Probably acts as a heme chaperone, transferring heme to an unknown acceptor. Binds one molecule of heme per monomer, possibly covalently. Binds 1 [4Fe-4S] cluster. The cluster is coordinated with 3 cysteines and an exchangeable S-adenosyl-L-methionine.</text>
</comment>
<dbReference type="GO" id="GO:0006779">
    <property type="term" value="P:porphyrin-containing compound biosynthetic process"/>
    <property type="evidence" value="ECO:0007669"/>
    <property type="project" value="InterPro"/>
</dbReference>
<evidence type="ECO:0000256" key="3">
    <source>
        <dbReference type="ARBA" id="ARBA00017228"/>
    </source>
</evidence>
<dbReference type="Pfam" id="PF06969">
    <property type="entry name" value="HemN_C"/>
    <property type="match status" value="1"/>
</dbReference>
<keyword evidence="7 10" id="KW-0408">Iron</keyword>
<keyword evidence="9 10" id="KW-0143">Chaperone</keyword>
<comment type="cofactor">
    <cofactor evidence="1">
        <name>[4Fe-4S] cluster</name>
        <dbReference type="ChEBI" id="CHEBI:49883"/>
    </cofactor>
</comment>
<dbReference type="GO" id="GO:0005737">
    <property type="term" value="C:cytoplasm"/>
    <property type="evidence" value="ECO:0007669"/>
    <property type="project" value="UniProtKB-SubCell"/>
</dbReference>
<dbReference type="InterPro" id="IPR034505">
    <property type="entry name" value="Coproporphyrinogen-III_oxidase"/>
</dbReference>
<evidence type="ECO:0000256" key="5">
    <source>
        <dbReference type="ARBA" id="ARBA00022691"/>
    </source>
</evidence>
<evidence type="ECO:0000256" key="9">
    <source>
        <dbReference type="ARBA" id="ARBA00023186"/>
    </source>
</evidence>
<dbReference type="InterPro" id="IPR007197">
    <property type="entry name" value="rSAM"/>
</dbReference>
<dbReference type="OrthoDB" id="9808022at2"/>
<dbReference type="InterPro" id="IPR006638">
    <property type="entry name" value="Elp3/MiaA/NifB-like_rSAM"/>
</dbReference>
<evidence type="ECO:0000256" key="7">
    <source>
        <dbReference type="ARBA" id="ARBA00023004"/>
    </source>
</evidence>
<protein>
    <recommendedName>
        <fullName evidence="3 10">Heme chaperone HemW</fullName>
    </recommendedName>
</protein>
<dbReference type="PROSITE" id="PS51918">
    <property type="entry name" value="RADICAL_SAM"/>
    <property type="match status" value="1"/>
</dbReference>
<dbReference type="SUPFAM" id="SSF102114">
    <property type="entry name" value="Radical SAM enzymes"/>
    <property type="match status" value="1"/>
</dbReference>
<evidence type="ECO:0000256" key="1">
    <source>
        <dbReference type="ARBA" id="ARBA00001966"/>
    </source>
</evidence>
<dbReference type="CDD" id="cd01335">
    <property type="entry name" value="Radical_SAM"/>
    <property type="match status" value="1"/>
</dbReference>
<dbReference type="PANTHER" id="PTHR13932:SF5">
    <property type="entry name" value="RADICAL S-ADENOSYL METHIONINE DOMAIN-CONTAINING PROTEIN 1, MITOCHONDRIAL"/>
    <property type="match status" value="1"/>
</dbReference>
<dbReference type="AlphaFoldDB" id="A0A501X0R9"/>
<evidence type="ECO:0000313" key="12">
    <source>
        <dbReference type="EMBL" id="TPE52556.1"/>
    </source>
</evidence>
<dbReference type="SFLD" id="SFLDF00288">
    <property type="entry name" value="HemN-like__clustered_with_nucl"/>
    <property type="match status" value="1"/>
</dbReference>
<dbReference type="RefSeq" id="WP_140453039.1">
    <property type="nucleotide sequence ID" value="NZ_VFRP01000003.1"/>
</dbReference>
<dbReference type="EMBL" id="VFRP01000003">
    <property type="protein sequence ID" value="TPE52556.1"/>
    <property type="molecule type" value="Genomic_DNA"/>
</dbReference>
<evidence type="ECO:0000256" key="2">
    <source>
        <dbReference type="ARBA" id="ARBA00006100"/>
    </source>
</evidence>
<accession>A0A501X0R9</accession>
<keyword evidence="4 10" id="KW-0349">Heme</keyword>
<comment type="caution">
    <text evidence="12">The sequence shown here is derived from an EMBL/GenBank/DDBJ whole genome shotgun (WGS) entry which is preliminary data.</text>
</comment>
<dbReference type="GO" id="GO:0046872">
    <property type="term" value="F:metal ion binding"/>
    <property type="evidence" value="ECO:0007669"/>
    <property type="project" value="UniProtKB-UniRule"/>
</dbReference>
<evidence type="ECO:0000256" key="8">
    <source>
        <dbReference type="ARBA" id="ARBA00023014"/>
    </source>
</evidence>
<organism evidence="12 13">
    <name type="scientific">Amaricoccus solimangrovi</name>
    <dbReference type="NCBI Taxonomy" id="2589815"/>
    <lineage>
        <taxon>Bacteria</taxon>
        <taxon>Pseudomonadati</taxon>
        <taxon>Pseudomonadota</taxon>
        <taxon>Alphaproteobacteria</taxon>
        <taxon>Rhodobacterales</taxon>
        <taxon>Paracoccaceae</taxon>
        <taxon>Amaricoccus</taxon>
    </lineage>
</organism>
<evidence type="ECO:0000256" key="6">
    <source>
        <dbReference type="ARBA" id="ARBA00022723"/>
    </source>
</evidence>
<feature type="domain" description="Radical SAM core" evidence="11">
    <location>
        <begin position="25"/>
        <end position="261"/>
    </location>
</feature>
<keyword evidence="8 10" id="KW-0411">Iron-sulfur</keyword>
<evidence type="ECO:0000259" key="11">
    <source>
        <dbReference type="PROSITE" id="PS51918"/>
    </source>
</evidence>
<keyword evidence="13" id="KW-1185">Reference proteome</keyword>
<dbReference type="SFLD" id="SFLDF00562">
    <property type="entry name" value="HemN-like__clustered_with_heat"/>
    <property type="match status" value="1"/>
</dbReference>
<proteinExistence type="inferred from homology"/>
<gene>
    <name evidence="12" type="ORF">FJM51_05085</name>
</gene>
<dbReference type="Proteomes" id="UP000319255">
    <property type="component" value="Unassembled WGS sequence"/>
</dbReference>
<keyword evidence="10" id="KW-0963">Cytoplasm</keyword>
<evidence type="ECO:0000313" key="13">
    <source>
        <dbReference type="Proteomes" id="UP000319255"/>
    </source>
</evidence>
<name>A0A501X0R9_9RHOB</name>
<evidence type="ECO:0000256" key="4">
    <source>
        <dbReference type="ARBA" id="ARBA00022617"/>
    </source>
</evidence>
<comment type="subcellular location">
    <subcellularLocation>
        <location evidence="10">Cytoplasm</location>
    </subcellularLocation>
</comment>